<keyword evidence="2" id="KW-0479">Metal-binding</keyword>
<evidence type="ECO:0000313" key="7">
    <source>
        <dbReference type="Proteomes" id="UP001321760"/>
    </source>
</evidence>
<organism evidence="6 7">
    <name type="scientific">Podospora aff. communis PSN243</name>
    <dbReference type="NCBI Taxonomy" id="3040156"/>
    <lineage>
        <taxon>Eukaryota</taxon>
        <taxon>Fungi</taxon>
        <taxon>Dikarya</taxon>
        <taxon>Ascomycota</taxon>
        <taxon>Pezizomycotina</taxon>
        <taxon>Sordariomycetes</taxon>
        <taxon>Sordariomycetidae</taxon>
        <taxon>Sordariales</taxon>
        <taxon>Podosporaceae</taxon>
        <taxon>Podospora</taxon>
    </lineage>
</organism>
<accession>A0AAV9GW78</accession>
<dbReference type="Pfam" id="PF00172">
    <property type="entry name" value="Zn_clus"/>
    <property type="match status" value="1"/>
</dbReference>
<dbReference type="InterPro" id="IPR050613">
    <property type="entry name" value="Sec_Metabolite_Reg"/>
</dbReference>
<feature type="region of interest" description="Disordered" evidence="4">
    <location>
        <begin position="71"/>
        <end position="112"/>
    </location>
</feature>
<dbReference type="GO" id="GO:0008270">
    <property type="term" value="F:zinc ion binding"/>
    <property type="evidence" value="ECO:0007669"/>
    <property type="project" value="InterPro"/>
</dbReference>
<dbReference type="SMART" id="SM00906">
    <property type="entry name" value="Fungal_trans"/>
    <property type="match status" value="1"/>
</dbReference>
<proteinExistence type="predicted"/>
<feature type="region of interest" description="Disordered" evidence="4">
    <location>
        <begin position="1"/>
        <end position="30"/>
    </location>
</feature>
<protein>
    <submittedName>
        <fullName evidence="6">Fungal-specific transcription factor domain-containing protein</fullName>
    </submittedName>
</protein>
<dbReference type="PROSITE" id="PS00463">
    <property type="entry name" value="ZN2_CY6_FUNGAL_1"/>
    <property type="match status" value="1"/>
</dbReference>
<dbReference type="Gene3D" id="4.10.240.10">
    <property type="entry name" value="Zn(2)-C6 fungal-type DNA-binding domain"/>
    <property type="match status" value="1"/>
</dbReference>
<dbReference type="Pfam" id="PF04082">
    <property type="entry name" value="Fungal_trans"/>
    <property type="match status" value="1"/>
</dbReference>
<evidence type="ECO:0000313" key="6">
    <source>
        <dbReference type="EMBL" id="KAK4451672.1"/>
    </source>
</evidence>
<dbReference type="CDD" id="cd00067">
    <property type="entry name" value="GAL4"/>
    <property type="match status" value="1"/>
</dbReference>
<evidence type="ECO:0000256" key="2">
    <source>
        <dbReference type="ARBA" id="ARBA00022723"/>
    </source>
</evidence>
<reference evidence="6" key="2">
    <citation type="submission" date="2023-05" db="EMBL/GenBank/DDBJ databases">
        <authorList>
            <consortium name="Lawrence Berkeley National Laboratory"/>
            <person name="Steindorff A."/>
            <person name="Hensen N."/>
            <person name="Bonometti L."/>
            <person name="Westerberg I."/>
            <person name="Brannstrom I.O."/>
            <person name="Guillou S."/>
            <person name="Cros-Aarteil S."/>
            <person name="Calhoun S."/>
            <person name="Haridas S."/>
            <person name="Kuo A."/>
            <person name="Mondo S."/>
            <person name="Pangilinan J."/>
            <person name="Riley R."/>
            <person name="Labutti K."/>
            <person name="Andreopoulos B."/>
            <person name="Lipzen A."/>
            <person name="Chen C."/>
            <person name="Yanf M."/>
            <person name="Daum C."/>
            <person name="Ng V."/>
            <person name="Clum A."/>
            <person name="Ohm R."/>
            <person name="Martin F."/>
            <person name="Silar P."/>
            <person name="Natvig D."/>
            <person name="Lalanne C."/>
            <person name="Gautier V."/>
            <person name="Ament-Velasquez S.L."/>
            <person name="Kruys A."/>
            <person name="Hutchinson M.I."/>
            <person name="Powell A.J."/>
            <person name="Barry K."/>
            <person name="Miller A.N."/>
            <person name="Grigoriev I.V."/>
            <person name="Debuchy R."/>
            <person name="Gladieux P."/>
            <person name="Thoren M.H."/>
            <person name="Johannesson H."/>
        </authorList>
    </citation>
    <scope>NUCLEOTIDE SEQUENCE</scope>
    <source>
        <strain evidence="6">PSN243</strain>
    </source>
</reference>
<evidence type="ECO:0000256" key="1">
    <source>
        <dbReference type="ARBA" id="ARBA00004123"/>
    </source>
</evidence>
<dbReference type="GO" id="GO:0005634">
    <property type="term" value="C:nucleus"/>
    <property type="evidence" value="ECO:0007669"/>
    <property type="project" value="UniProtKB-SubCell"/>
</dbReference>
<feature type="domain" description="Zn(2)-C6 fungal-type" evidence="5">
    <location>
        <begin position="38"/>
        <end position="69"/>
    </location>
</feature>
<gene>
    <name evidence="6" type="ORF">QBC34DRAFT_378080</name>
</gene>
<evidence type="ECO:0000256" key="4">
    <source>
        <dbReference type="SAM" id="MobiDB-lite"/>
    </source>
</evidence>
<dbReference type="CDD" id="cd12148">
    <property type="entry name" value="fungal_TF_MHR"/>
    <property type="match status" value="1"/>
</dbReference>
<dbReference type="SMART" id="SM00066">
    <property type="entry name" value="GAL4"/>
    <property type="match status" value="1"/>
</dbReference>
<dbReference type="InterPro" id="IPR007219">
    <property type="entry name" value="XnlR_reg_dom"/>
</dbReference>
<dbReference type="GO" id="GO:0003677">
    <property type="term" value="F:DNA binding"/>
    <property type="evidence" value="ECO:0007669"/>
    <property type="project" value="InterPro"/>
</dbReference>
<dbReference type="InterPro" id="IPR036864">
    <property type="entry name" value="Zn2-C6_fun-type_DNA-bd_sf"/>
</dbReference>
<evidence type="ECO:0000259" key="5">
    <source>
        <dbReference type="PROSITE" id="PS50048"/>
    </source>
</evidence>
<dbReference type="Proteomes" id="UP001321760">
    <property type="component" value="Unassembled WGS sequence"/>
</dbReference>
<feature type="compositionally biased region" description="Basic and acidic residues" evidence="4">
    <location>
        <begin position="75"/>
        <end position="93"/>
    </location>
</feature>
<dbReference type="AlphaFoldDB" id="A0AAV9GW78"/>
<dbReference type="PROSITE" id="PS50048">
    <property type="entry name" value="ZN2_CY6_FUNGAL_2"/>
    <property type="match status" value="1"/>
</dbReference>
<dbReference type="SUPFAM" id="SSF57701">
    <property type="entry name" value="Zn2/Cys6 DNA-binding domain"/>
    <property type="match status" value="1"/>
</dbReference>
<dbReference type="GO" id="GO:0000981">
    <property type="term" value="F:DNA-binding transcription factor activity, RNA polymerase II-specific"/>
    <property type="evidence" value="ECO:0007669"/>
    <property type="project" value="InterPro"/>
</dbReference>
<keyword evidence="3" id="KW-0539">Nucleus</keyword>
<sequence length="692" mass="77269">MEHEKPAGYFSTFSIVDPDGSTREGHGRTQRRNRRVFVCIPCHRRKLKCDKAQPCSRCVASGAPSECVYQQAPGQKHESGGEPDNATRPETHSTRQPSPEPSPSRSGPRLDGATHWRSIAREFKEAWPYIEGSDPQWHPRYQQLLGLEGLFPSLPSTNFPFGNGFTFSQSRSQVLENLPPPQIVNALIQSYFGAFESTHRLIHRQEFSDELNAFWINSDQLSEQWLAQFCMMLALGCQASPTRILASTGRTSEDWTDTFLDAAQFFLKNSSYFSNPTLTTIRTLCLSVIARMMEIVKGGEMTHLVFLMGFVVRMAMTMQLHRKSSLFTDVSPFDAEMRKRIWVTVQLLDLDIAMRTGTSYLYREFDADPPLDINDSDFQRSDHGWIVQPRWATSGGLTDSTFQVKLASLLPAMTEIINTVNSPTRPPIEHEKVRAWDSRLRQKLQDAESVLSLPPFGQSVPPDKAKTQVHFMRVLVHRTLLALHYEYICAIRAGQFRDSTVSVMQSSLALLRTHNIWHAPSRSISTSAGASGSSGAQSRGSVSSAAGLFDPLEQSAPPFAWLSDLCHDDFGAAMQHLMLTLRRGDFDNVKSGGLPSRSGASAILQQSLEYKRLRACRSIPHFQEYVGLSVSASCLRSLNAGEPILPALLEVANQIEQTVLQSRQDLLWTQTNNPFSGQAGLPPDPFVFGFGQ</sequence>
<dbReference type="GO" id="GO:0006351">
    <property type="term" value="P:DNA-templated transcription"/>
    <property type="evidence" value="ECO:0007669"/>
    <property type="project" value="InterPro"/>
</dbReference>
<evidence type="ECO:0000256" key="3">
    <source>
        <dbReference type="ARBA" id="ARBA00023242"/>
    </source>
</evidence>
<dbReference type="InterPro" id="IPR001138">
    <property type="entry name" value="Zn2Cys6_DnaBD"/>
</dbReference>
<keyword evidence="7" id="KW-1185">Reference proteome</keyword>
<dbReference type="PANTHER" id="PTHR31001">
    <property type="entry name" value="UNCHARACTERIZED TRANSCRIPTIONAL REGULATORY PROTEIN"/>
    <property type="match status" value="1"/>
</dbReference>
<comment type="subcellular location">
    <subcellularLocation>
        <location evidence="1">Nucleus</location>
    </subcellularLocation>
</comment>
<comment type="caution">
    <text evidence="6">The sequence shown here is derived from an EMBL/GenBank/DDBJ whole genome shotgun (WGS) entry which is preliminary data.</text>
</comment>
<dbReference type="EMBL" id="MU865927">
    <property type="protein sequence ID" value="KAK4451672.1"/>
    <property type="molecule type" value="Genomic_DNA"/>
</dbReference>
<dbReference type="PANTHER" id="PTHR31001:SF58">
    <property type="entry name" value="ZN(II)2CYS6 TRANSCRIPTION FACTOR (EUROFUNG)"/>
    <property type="match status" value="1"/>
</dbReference>
<reference evidence="6" key="1">
    <citation type="journal article" date="2023" name="Mol. Phylogenet. Evol.">
        <title>Genome-scale phylogeny and comparative genomics of the fungal order Sordariales.</title>
        <authorList>
            <person name="Hensen N."/>
            <person name="Bonometti L."/>
            <person name="Westerberg I."/>
            <person name="Brannstrom I.O."/>
            <person name="Guillou S."/>
            <person name="Cros-Aarteil S."/>
            <person name="Calhoun S."/>
            <person name="Haridas S."/>
            <person name="Kuo A."/>
            <person name="Mondo S."/>
            <person name="Pangilinan J."/>
            <person name="Riley R."/>
            <person name="LaButti K."/>
            <person name="Andreopoulos B."/>
            <person name="Lipzen A."/>
            <person name="Chen C."/>
            <person name="Yan M."/>
            <person name="Daum C."/>
            <person name="Ng V."/>
            <person name="Clum A."/>
            <person name="Steindorff A."/>
            <person name="Ohm R.A."/>
            <person name="Martin F."/>
            <person name="Silar P."/>
            <person name="Natvig D.O."/>
            <person name="Lalanne C."/>
            <person name="Gautier V."/>
            <person name="Ament-Velasquez S.L."/>
            <person name="Kruys A."/>
            <person name="Hutchinson M.I."/>
            <person name="Powell A.J."/>
            <person name="Barry K."/>
            <person name="Miller A.N."/>
            <person name="Grigoriev I.V."/>
            <person name="Debuchy R."/>
            <person name="Gladieux P."/>
            <person name="Hiltunen Thoren M."/>
            <person name="Johannesson H."/>
        </authorList>
    </citation>
    <scope>NUCLEOTIDE SEQUENCE</scope>
    <source>
        <strain evidence="6">PSN243</strain>
    </source>
</reference>
<name>A0AAV9GW78_9PEZI</name>